<evidence type="ECO:0000313" key="1">
    <source>
        <dbReference type="EMBL" id="PZQ13581.1"/>
    </source>
</evidence>
<gene>
    <name evidence="1" type="ORF">DI565_13625</name>
</gene>
<reference evidence="1 2" key="1">
    <citation type="submission" date="2017-08" db="EMBL/GenBank/DDBJ databases">
        <title>Infants hospitalized years apart are colonized by the same room-sourced microbial strains.</title>
        <authorList>
            <person name="Brooks B."/>
            <person name="Olm M.R."/>
            <person name="Firek B.A."/>
            <person name="Baker R."/>
            <person name="Thomas B.C."/>
            <person name="Morowitz M.J."/>
            <person name="Banfield J.F."/>
        </authorList>
    </citation>
    <scope>NUCLEOTIDE SEQUENCE [LARGE SCALE GENOMIC DNA]</scope>
    <source>
        <strain evidence="1">S2_005_003_R2_43</strain>
    </source>
</reference>
<sequence>MPSDRKRLRRGGRVGGLRVSCVADASGPGQPPISGGPGNLLALVEPRVGLPVFLDETEDLIDDRLDLGRLFRSHGFGGERVMLLLPLRKHVRPRRIEESLGKPVVALLVVAPDVFVERLVQRHEGCVFRP</sequence>
<dbReference type="AlphaFoldDB" id="A0A2W5K9M6"/>
<name>A0A2W5K9M6_ANCNO</name>
<dbReference type="Proteomes" id="UP000249577">
    <property type="component" value="Unassembled WGS sequence"/>
</dbReference>
<dbReference type="EMBL" id="QFPN01000007">
    <property type="protein sequence ID" value="PZQ13581.1"/>
    <property type="molecule type" value="Genomic_DNA"/>
</dbReference>
<comment type="caution">
    <text evidence="1">The sequence shown here is derived from an EMBL/GenBank/DDBJ whole genome shotgun (WGS) entry which is preliminary data.</text>
</comment>
<accession>A0A2W5K9M6</accession>
<protein>
    <submittedName>
        <fullName evidence="1">Uncharacterized protein</fullName>
    </submittedName>
</protein>
<proteinExistence type="predicted"/>
<organism evidence="1 2">
    <name type="scientific">Ancylobacter novellus</name>
    <name type="common">Thiobacillus novellus</name>
    <dbReference type="NCBI Taxonomy" id="921"/>
    <lineage>
        <taxon>Bacteria</taxon>
        <taxon>Pseudomonadati</taxon>
        <taxon>Pseudomonadota</taxon>
        <taxon>Alphaproteobacteria</taxon>
        <taxon>Hyphomicrobiales</taxon>
        <taxon>Xanthobacteraceae</taxon>
        <taxon>Ancylobacter</taxon>
    </lineage>
</organism>
<evidence type="ECO:0000313" key="2">
    <source>
        <dbReference type="Proteomes" id="UP000249577"/>
    </source>
</evidence>